<dbReference type="Proteomes" id="UP000314294">
    <property type="component" value="Unassembled WGS sequence"/>
</dbReference>
<proteinExistence type="predicted"/>
<gene>
    <name evidence="2" type="ORF">EYF80_065221</name>
</gene>
<dbReference type="AlphaFoldDB" id="A0A4Z2E7M0"/>
<evidence type="ECO:0000313" key="3">
    <source>
        <dbReference type="Proteomes" id="UP000314294"/>
    </source>
</evidence>
<organism evidence="2 3">
    <name type="scientific">Liparis tanakae</name>
    <name type="common">Tanaka's snailfish</name>
    <dbReference type="NCBI Taxonomy" id="230148"/>
    <lineage>
        <taxon>Eukaryota</taxon>
        <taxon>Metazoa</taxon>
        <taxon>Chordata</taxon>
        <taxon>Craniata</taxon>
        <taxon>Vertebrata</taxon>
        <taxon>Euteleostomi</taxon>
        <taxon>Actinopterygii</taxon>
        <taxon>Neopterygii</taxon>
        <taxon>Teleostei</taxon>
        <taxon>Neoteleostei</taxon>
        <taxon>Acanthomorphata</taxon>
        <taxon>Eupercaria</taxon>
        <taxon>Perciformes</taxon>
        <taxon>Cottioidei</taxon>
        <taxon>Cottales</taxon>
        <taxon>Liparidae</taxon>
        <taxon>Liparis</taxon>
    </lineage>
</organism>
<evidence type="ECO:0000256" key="1">
    <source>
        <dbReference type="SAM" id="MobiDB-lite"/>
    </source>
</evidence>
<accession>A0A4Z2E7M0</accession>
<feature type="region of interest" description="Disordered" evidence="1">
    <location>
        <begin position="22"/>
        <end position="60"/>
    </location>
</feature>
<sequence length="60" mass="6588">MSNTTHEEVRGVTPECCCKRRSGSNAQVQKKKENLDPASTASPCRLQVEISRGSEKLKSP</sequence>
<evidence type="ECO:0000313" key="2">
    <source>
        <dbReference type="EMBL" id="TNN24653.1"/>
    </source>
</evidence>
<name>A0A4Z2E7M0_9TELE</name>
<keyword evidence="3" id="KW-1185">Reference proteome</keyword>
<comment type="caution">
    <text evidence="2">The sequence shown here is derived from an EMBL/GenBank/DDBJ whole genome shotgun (WGS) entry which is preliminary data.</text>
</comment>
<reference evidence="2 3" key="1">
    <citation type="submission" date="2019-03" db="EMBL/GenBank/DDBJ databases">
        <title>First draft genome of Liparis tanakae, snailfish: a comprehensive survey of snailfish specific genes.</title>
        <authorList>
            <person name="Kim W."/>
            <person name="Song I."/>
            <person name="Jeong J.-H."/>
            <person name="Kim D."/>
            <person name="Kim S."/>
            <person name="Ryu S."/>
            <person name="Song J.Y."/>
            <person name="Lee S.K."/>
        </authorList>
    </citation>
    <scope>NUCLEOTIDE SEQUENCE [LARGE SCALE GENOMIC DNA]</scope>
    <source>
        <tissue evidence="2">Muscle</tissue>
    </source>
</reference>
<dbReference type="EMBL" id="SRLO01014705">
    <property type="protein sequence ID" value="TNN24653.1"/>
    <property type="molecule type" value="Genomic_DNA"/>
</dbReference>
<protein>
    <submittedName>
        <fullName evidence="2">Uncharacterized protein</fullName>
    </submittedName>
</protein>